<protein>
    <recommendedName>
        <fullName evidence="5">Protein MULTIPLE CHLOROPLAST DIVISION SITE 1</fullName>
    </recommendedName>
</protein>
<feature type="transmembrane region" description="Helical" evidence="2">
    <location>
        <begin position="124"/>
        <end position="146"/>
    </location>
</feature>
<keyword evidence="2" id="KW-1133">Transmembrane helix</keyword>
<dbReference type="Gramene" id="ERN17115">
    <property type="protein sequence ID" value="ERN17115"/>
    <property type="gene ID" value="AMTR_s00044p00111620"/>
</dbReference>
<dbReference type="PANTHER" id="PTHR36317:SF1">
    <property type="entry name" value="PROTEIN MULTIPLE CHLOROPLAST DIVISION SITE 1"/>
    <property type="match status" value="1"/>
</dbReference>
<proteinExistence type="predicted"/>
<dbReference type="InterPro" id="IPR034572">
    <property type="entry name" value="MCD1"/>
</dbReference>
<dbReference type="HOGENOM" id="CLU_063546_1_0_1"/>
<dbReference type="OrthoDB" id="1927797at2759"/>
<accession>U5D4I3</accession>
<organism evidence="3 4">
    <name type="scientific">Amborella trichopoda</name>
    <dbReference type="NCBI Taxonomy" id="13333"/>
    <lineage>
        <taxon>Eukaryota</taxon>
        <taxon>Viridiplantae</taxon>
        <taxon>Streptophyta</taxon>
        <taxon>Embryophyta</taxon>
        <taxon>Tracheophyta</taxon>
        <taxon>Spermatophyta</taxon>
        <taxon>Magnoliopsida</taxon>
        <taxon>Amborellales</taxon>
        <taxon>Amborellaceae</taxon>
        <taxon>Amborella</taxon>
    </lineage>
</organism>
<feature type="region of interest" description="Disordered" evidence="1">
    <location>
        <begin position="324"/>
        <end position="371"/>
    </location>
</feature>
<evidence type="ECO:0000313" key="4">
    <source>
        <dbReference type="Proteomes" id="UP000017836"/>
    </source>
</evidence>
<evidence type="ECO:0008006" key="5">
    <source>
        <dbReference type="Google" id="ProtNLM"/>
    </source>
</evidence>
<dbReference type="GO" id="GO:0010020">
    <property type="term" value="P:chloroplast fission"/>
    <property type="evidence" value="ECO:0000318"/>
    <property type="project" value="GO_Central"/>
</dbReference>
<dbReference type="eggNOG" id="ENOG502QVE8">
    <property type="taxonomic scope" value="Eukaryota"/>
</dbReference>
<dbReference type="KEGG" id="atr:18445448"/>
<feature type="compositionally biased region" description="Polar residues" evidence="1">
    <location>
        <begin position="330"/>
        <end position="371"/>
    </location>
</feature>
<keyword evidence="2" id="KW-0812">Transmembrane</keyword>
<evidence type="ECO:0000256" key="1">
    <source>
        <dbReference type="SAM" id="MobiDB-lite"/>
    </source>
</evidence>
<sequence length="371" mass="42364">MASISTVISLLHRSSSFSSPGACDHGNSWRFLGKYRYSCFEQRMGFVGWKYRAKYFSELVCIGRRCHKWNLGFFVRASGDISRPDDNQNREPWKRALTESKVIEALQGVINNMPPPNWKLKSGITMDAIGLGVLITIIVNILRAFLVMKVGSKHRGSVADLVKRGQIRSDRRGISKPLIYDDPFNNPLVRVGKGNSTVNMFGKVYRLAPVTLTTEQQKSHQKRRMRAYQWKRPTLFLKEGEPIPPDVDPDTVRWIPANHPFATTVNDIDEDLAQKNVNQKHGVPFRIKAEHEALQRKLEMLQNEQKLNSMTIETGSIRELERPFKPSGRLQEQQEQSLIDNPSPDNLNPEEPQSTFENRTSPTNSTKELLP</sequence>
<dbReference type="Proteomes" id="UP000017836">
    <property type="component" value="Unassembled WGS sequence"/>
</dbReference>
<evidence type="ECO:0000256" key="2">
    <source>
        <dbReference type="SAM" id="Phobius"/>
    </source>
</evidence>
<name>U5D4I3_AMBTC</name>
<keyword evidence="4" id="KW-1185">Reference proteome</keyword>
<gene>
    <name evidence="3" type="ORF">AMTR_s00044p00111620</name>
</gene>
<dbReference type="EMBL" id="KI392384">
    <property type="protein sequence ID" value="ERN17115.1"/>
    <property type="molecule type" value="Genomic_DNA"/>
</dbReference>
<evidence type="ECO:0000313" key="3">
    <source>
        <dbReference type="EMBL" id="ERN17115.1"/>
    </source>
</evidence>
<dbReference type="AlphaFoldDB" id="U5D4I3"/>
<keyword evidence="2" id="KW-0472">Membrane</keyword>
<dbReference type="GO" id="GO:0009706">
    <property type="term" value="C:chloroplast inner membrane"/>
    <property type="evidence" value="ECO:0000318"/>
    <property type="project" value="GO_Central"/>
</dbReference>
<dbReference type="STRING" id="13333.U5D4I3"/>
<dbReference type="PANTHER" id="PTHR36317">
    <property type="entry name" value="PROTEIN MULTIPLE CHLOROPLAST DIVISION SITE 1"/>
    <property type="match status" value="1"/>
</dbReference>
<reference evidence="4" key="1">
    <citation type="journal article" date="2013" name="Science">
        <title>The Amborella genome and the evolution of flowering plants.</title>
        <authorList>
            <consortium name="Amborella Genome Project"/>
        </authorList>
    </citation>
    <scope>NUCLEOTIDE SEQUENCE [LARGE SCALE GENOMIC DNA]</scope>
</reference>
<dbReference type="OMA" id="CIGRRCH"/>